<organism evidence="2 3">
    <name type="scientific">Ktedonospora formicarum</name>
    <dbReference type="NCBI Taxonomy" id="2778364"/>
    <lineage>
        <taxon>Bacteria</taxon>
        <taxon>Bacillati</taxon>
        <taxon>Chloroflexota</taxon>
        <taxon>Ktedonobacteria</taxon>
        <taxon>Ktedonobacterales</taxon>
        <taxon>Ktedonobacteraceae</taxon>
        <taxon>Ktedonospora</taxon>
    </lineage>
</organism>
<dbReference type="AlphaFoldDB" id="A0A8J3IHE1"/>
<protein>
    <recommendedName>
        <fullName evidence="4">Phosphoesterase</fullName>
    </recommendedName>
</protein>
<dbReference type="Pfam" id="PF04185">
    <property type="entry name" value="Phosphoesterase"/>
    <property type="match status" value="1"/>
</dbReference>
<name>A0A8J3IHE1_9CHLR</name>
<dbReference type="PANTHER" id="PTHR31956:SF1">
    <property type="entry name" value="NON-SPECIFIC PHOSPHOLIPASE C1"/>
    <property type="match status" value="1"/>
</dbReference>
<dbReference type="Gene3D" id="3.40.720.10">
    <property type="entry name" value="Alkaline Phosphatase, subunit A"/>
    <property type="match status" value="2"/>
</dbReference>
<sequence length="383" mass="43085">MEIFTLKQLPVLSTLAREYAVCDYWFSSVPTMTLPNRAFASAGSCQGQMFDEKDSKHTGCYIEVPSKPKKPGVASIFGMLEACGKHWRMYHGGGTCQAVTMFADTMKSQGEGKKNKPLGVQHSTDSRKLAANLEQDVRSNDLPEYTFIEPDFGIHGNCQHPNYNVDRGELLIKAVYDALRSDPEVWKQTLFIITYDEHGGCYDHVWPWPHPQLKPPNDGYTDLSTKHQPFDFTRFGVRVPAVLVSPLIEPRTVCRQFDNGNPPFDHTSILRTIEDQWHLPPLTERDAAASSVGHVLTRDPSNARTDNPLQTVVVPSAPDCHPGATGLSHLQQVHAEYIAQLPIPDRLGNTHHVMPALQTEDEYNEYIRLRMAQWEANQRSLVP</sequence>
<dbReference type="Proteomes" id="UP000612362">
    <property type="component" value="Unassembled WGS sequence"/>
</dbReference>
<dbReference type="GO" id="GO:0009395">
    <property type="term" value="P:phospholipid catabolic process"/>
    <property type="evidence" value="ECO:0007669"/>
    <property type="project" value="TreeGrafter"/>
</dbReference>
<dbReference type="InterPro" id="IPR007312">
    <property type="entry name" value="Phosphoesterase"/>
</dbReference>
<proteinExistence type="predicted"/>
<dbReference type="EMBL" id="BNJF01000011">
    <property type="protein sequence ID" value="GHO51174.1"/>
    <property type="molecule type" value="Genomic_DNA"/>
</dbReference>
<dbReference type="InterPro" id="IPR017850">
    <property type="entry name" value="Alkaline_phosphatase_core_sf"/>
</dbReference>
<keyword evidence="3" id="KW-1185">Reference proteome</keyword>
<evidence type="ECO:0000313" key="2">
    <source>
        <dbReference type="EMBL" id="GHO51174.1"/>
    </source>
</evidence>
<evidence type="ECO:0000313" key="3">
    <source>
        <dbReference type="Proteomes" id="UP000612362"/>
    </source>
</evidence>
<keyword evidence="1" id="KW-0378">Hydrolase</keyword>
<dbReference type="GO" id="GO:0042578">
    <property type="term" value="F:phosphoric ester hydrolase activity"/>
    <property type="evidence" value="ECO:0007669"/>
    <property type="project" value="UniProtKB-ARBA"/>
</dbReference>
<gene>
    <name evidence="2" type="ORF">KSX_93370</name>
</gene>
<reference evidence="2" key="1">
    <citation type="submission" date="2020-10" db="EMBL/GenBank/DDBJ databases">
        <title>Taxonomic study of unclassified bacteria belonging to the class Ktedonobacteria.</title>
        <authorList>
            <person name="Yabe S."/>
            <person name="Wang C.M."/>
            <person name="Zheng Y."/>
            <person name="Sakai Y."/>
            <person name="Cavaletti L."/>
            <person name="Monciardini P."/>
            <person name="Donadio S."/>
        </authorList>
    </citation>
    <scope>NUCLEOTIDE SEQUENCE</scope>
    <source>
        <strain evidence="2">SOSP1-1</strain>
    </source>
</reference>
<evidence type="ECO:0008006" key="4">
    <source>
        <dbReference type="Google" id="ProtNLM"/>
    </source>
</evidence>
<comment type="caution">
    <text evidence="2">The sequence shown here is derived from an EMBL/GenBank/DDBJ whole genome shotgun (WGS) entry which is preliminary data.</text>
</comment>
<evidence type="ECO:0000256" key="1">
    <source>
        <dbReference type="ARBA" id="ARBA00022801"/>
    </source>
</evidence>
<accession>A0A8J3IHE1</accession>
<dbReference type="PANTHER" id="PTHR31956">
    <property type="entry name" value="NON-SPECIFIC PHOSPHOLIPASE C4-RELATED"/>
    <property type="match status" value="1"/>
</dbReference>